<dbReference type="InterPro" id="IPR042188">
    <property type="entry name" value="MmgE/PrpD_sf_2"/>
</dbReference>
<dbReference type="Gene3D" id="3.30.1330.120">
    <property type="entry name" value="2-methylcitrate dehydratase PrpD"/>
    <property type="match status" value="1"/>
</dbReference>
<dbReference type="PANTHER" id="PTHR16943:SF8">
    <property type="entry name" value="2-METHYLCITRATE DEHYDRATASE"/>
    <property type="match status" value="1"/>
</dbReference>
<dbReference type="EMBL" id="JBHTMP010000001">
    <property type="protein sequence ID" value="MFD1319709.1"/>
    <property type="molecule type" value="Genomic_DNA"/>
</dbReference>
<protein>
    <submittedName>
        <fullName evidence="4">MmgE/PrpD family protein</fullName>
    </submittedName>
</protein>
<keyword evidence="5" id="KW-1185">Reference proteome</keyword>
<gene>
    <name evidence="4" type="ORF">ACFQ4H_01260</name>
</gene>
<dbReference type="InterPro" id="IPR036148">
    <property type="entry name" value="MmgE/PrpD_sf"/>
</dbReference>
<dbReference type="InterPro" id="IPR005656">
    <property type="entry name" value="MmgE_PrpD"/>
</dbReference>
<dbReference type="RefSeq" id="WP_377565892.1">
    <property type="nucleotide sequence ID" value="NZ_JBHTMP010000001.1"/>
</dbReference>
<accession>A0ABW3Y8W8</accession>
<feature type="domain" description="MmgE/PrpD C-terminal" evidence="3">
    <location>
        <begin position="268"/>
        <end position="427"/>
    </location>
</feature>
<dbReference type="Gene3D" id="1.10.4100.10">
    <property type="entry name" value="2-methylcitrate dehydratase PrpD"/>
    <property type="match status" value="1"/>
</dbReference>
<proteinExistence type="inferred from homology"/>
<dbReference type="SUPFAM" id="SSF103378">
    <property type="entry name" value="2-methylcitrate dehydratase PrpD"/>
    <property type="match status" value="1"/>
</dbReference>
<evidence type="ECO:0000259" key="2">
    <source>
        <dbReference type="Pfam" id="PF03972"/>
    </source>
</evidence>
<dbReference type="InterPro" id="IPR042183">
    <property type="entry name" value="MmgE/PrpD_sf_1"/>
</dbReference>
<dbReference type="PANTHER" id="PTHR16943">
    <property type="entry name" value="2-METHYLCITRATE DEHYDRATASE-RELATED"/>
    <property type="match status" value="1"/>
</dbReference>
<sequence length="461" mass="46981">MSVASELAGWVRGLRPAEVPDAVATRAKQHLLDGVGTAVAASRYGAGRPATVVAAALGGPAEATPLTSSDLLSAPAAALATGVLVHALDFDDTHAGGLVHATAVTLPAAFAVGQQTGATGAEILLAAVAGYESVCRLGAGSPHGFHTRGMHATSVCGTVSAALVAGKLLDLPAEVLVDAVGIAGSTSGGLLEFLDTGADTKTLHPGLASMNGIIAARLAAAGASGPDTAIEGRNGLYATLSARPADPSRVTGELGQRWETLAITIKPYPACQLIHVTLDAVAAAVSGDRIEPVDIEQITVWVNPDSAAIVCGDGPEKVQPRTAYDAKFSLPWSVAALLHDGAITVRTYTAASIARPEVAATADRVEVRVAALRDGPAADAPGRAEIRLSDGRISRGEVTGSRGGPNTPLTERELVDKFRANCGDHPAVTELADLLLTLEQQVDIERINRLVTEIAREGDPA</sequence>
<organism evidence="4 5">
    <name type="scientific">Micromonospora sonneratiae</name>
    <dbReference type="NCBI Taxonomy" id="1184706"/>
    <lineage>
        <taxon>Bacteria</taxon>
        <taxon>Bacillati</taxon>
        <taxon>Actinomycetota</taxon>
        <taxon>Actinomycetes</taxon>
        <taxon>Micromonosporales</taxon>
        <taxon>Micromonosporaceae</taxon>
        <taxon>Micromonospora</taxon>
    </lineage>
</organism>
<name>A0ABW3Y8W8_9ACTN</name>
<dbReference type="InterPro" id="IPR045336">
    <property type="entry name" value="MmgE_PrpD_N"/>
</dbReference>
<dbReference type="Pfam" id="PF19305">
    <property type="entry name" value="MmgE_PrpD_C"/>
    <property type="match status" value="1"/>
</dbReference>
<comment type="caution">
    <text evidence="4">The sequence shown here is derived from an EMBL/GenBank/DDBJ whole genome shotgun (WGS) entry which is preliminary data.</text>
</comment>
<evidence type="ECO:0000313" key="5">
    <source>
        <dbReference type="Proteomes" id="UP001597260"/>
    </source>
</evidence>
<evidence type="ECO:0000313" key="4">
    <source>
        <dbReference type="EMBL" id="MFD1319709.1"/>
    </source>
</evidence>
<evidence type="ECO:0000256" key="1">
    <source>
        <dbReference type="ARBA" id="ARBA00006174"/>
    </source>
</evidence>
<comment type="similarity">
    <text evidence="1">Belongs to the PrpD family.</text>
</comment>
<dbReference type="Proteomes" id="UP001597260">
    <property type="component" value="Unassembled WGS sequence"/>
</dbReference>
<evidence type="ECO:0000259" key="3">
    <source>
        <dbReference type="Pfam" id="PF19305"/>
    </source>
</evidence>
<reference evidence="5" key="1">
    <citation type="journal article" date="2019" name="Int. J. Syst. Evol. Microbiol.">
        <title>The Global Catalogue of Microorganisms (GCM) 10K type strain sequencing project: providing services to taxonomists for standard genome sequencing and annotation.</title>
        <authorList>
            <consortium name="The Broad Institute Genomics Platform"/>
            <consortium name="The Broad Institute Genome Sequencing Center for Infectious Disease"/>
            <person name="Wu L."/>
            <person name="Ma J."/>
        </authorList>
    </citation>
    <scope>NUCLEOTIDE SEQUENCE [LARGE SCALE GENOMIC DNA]</scope>
    <source>
        <strain evidence="5">JCM 31037</strain>
    </source>
</reference>
<dbReference type="InterPro" id="IPR045337">
    <property type="entry name" value="MmgE_PrpD_C"/>
</dbReference>
<dbReference type="Pfam" id="PF03972">
    <property type="entry name" value="MmgE_PrpD_N"/>
    <property type="match status" value="1"/>
</dbReference>
<feature type="domain" description="MmgE/PrpD N-terminal" evidence="2">
    <location>
        <begin position="6"/>
        <end position="243"/>
    </location>
</feature>